<feature type="transmembrane region" description="Helical" evidence="1">
    <location>
        <begin position="113"/>
        <end position="130"/>
    </location>
</feature>
<reference evidence="2 3" key="1">
    <citation type="journal article" date="2014" name="Antonie Van Leeuwenhoek">
        <title>Fictibacillus enclensis sp. nov., isolated from marine sediment.</title>
        <authorList>
            <person name="Dastager S.G."/>
            <person name="Mawlankar R."/>
            <person name="Srinivasan K."/>
            <person name="Tang S.K."/>
            <person name="Lee J.C."/>
            <person name="Ramana V.V."/>
            <person name="Shouche Y.S."/>
        </authorList>
    </citation>
    <scope>NUCLEOTIDE SEQUENCE [LARGE SCALE GENOMIC DNA]</scope>
    <source>
        <strain evidence="2 3">NIO-1003</strain>
    </source>
</reference>
<dbReference type="Proteomes" id="UP000054099">
    <property type="component" value="Unassembled WGS sequence"/>
</dbReference>
<evidence type="ECO:0000313" key="3">
    <source>
        <dbReference type="Proteomes" id="UP000054099"/>
    </source>
</evidence>
<feature type="transmembrane region" description="Helical" evidence="1">
    <location>
        <begin position="190"/>
        <end position="213"/>
    </location>
</feature>
<keyword evidence="1" id="KW-0472">Membrane</keyword>
<comment type="caution">
    <text evidence="2">The sequence shown here is derived from an EMBL/GenBank/DDBJ whole genome shotgun (WGS) entry which is preliminary data.</text>
</comment>
<evidence type="ECO:0000313" key="2">
    <source>
        <dbReference type="EMBL" id="KSU82138.1"/>
    </source>
</evidence>
<sequence>MKTTWSLAGRFYFYYLYDAFLVFTLLSLFYLHHDEFAPLLTFLGIYAASAVPLLMVLTKAKKKLTYGHIILTSLFGIALSHFLGIHVLLSILLGSVINWRVYENYGKRSKEEAEAILFITMFLCFSLYVLNPMFAKKEWLIGIILFQLFYFLLLKVPLAAAKSLKAKKVIVFLMIGLAGLLLFNYIKFTFLYLLSLGAKLLAFLVGPVFYYIFRKLSADDQLMNDFDAVWKKANPNQPSELQVMIQQNGNHEWILIALIVFVIAAVCLYLFRRKIRRPGGNGEDNSVFRSILSPQPVYNHSYLRNSRPSDPARKLLYQLDQTLFKYGLGRKREETVEDWFGRMDYKSEMKREIADLYRKVRYGEHPLTKQELDVYKRNISELKKEIKRASKEK</sequence>
<feature type="transmembrane region" description="Helical" evidence="1">
    <location>
        <begin position="253"/>
        <end position="271"/>
    </location>
</feature>
<feature type="transmembrane region" description="Helical" evidence="1">
    <location>
        <begin position="36"/>
        <end position="57"/>
    </location>
</feature>
<keyword evidence="1" id="KW-1133">Transmembrane helix</keyword>
<evidence type="ECO:0000256" key="1">
    <source>
        <dbReference type="SAM" id="Phobius"/>
    </source>
</evidence>
<gene>
    <name evidence="2" type="ORF">AS030_17885</name>
</gene>
<feature type="transmembrane region" description="Helical" evidence="1">
    <location>
        <begin position="139"/>
        <end position="160"/>
    </location>
</feature>
<keyword evidence="3" id="KW-1185">Reference proteome</keyword>
<keyword evidence="1" id="KW-0812">Transmembrane</keyword>
<proteinExistence type="predicted"/>
<protein>
    <recommendedName>
        <fullName evidence="4">DUF4129 domain-containing protein</fullName>
    </recommendedName>
</protein>
<name>A0A0V8J5G1_9BACL</name>
<feature type="transmembrane region" description="Helical" evidence="1">
    <location>
        <begin position="166"/>
        <end position="183"/>
    </location>
</feature>
<feature type="transmembrane region" description="Helical" evidence="1">
    <location>
        <begin position="69"/>
        <end position="93"/>
    </location>
</feature>
<organism evidence="2 3">
    <name type="scientific">Fictibacillus enclensis</name>
    <dbReference type="NCBI Taxonomy" id="1017270"/>
    <lineage>
        <taxon>Bacteria</taxon>
        <taxon>Bacillati</taxon>
        <taxon>Bacillota</taxon>
        <taxon>Bacilli</taxon>
        <taxon>Bacillales</taxon>
        <taxon>Fictibacillaceae</taxon>
        <taxon>Fictibacillus</taxon>
    </lineage>
</organism>
<evidence type="ECO:0008006" key="4">
    <source>
        <dbReference type="Google" id="ProtNLM"/>
    </source>
</evidence>
<dbReference type="OrthoDB" id="2352496at2"/>
<dbReference type="EMBL" id="LNQN01000005">
    <property type="protein sequence ID" value="KSU82138.1"/>
    <property type="molecule type" value="Genomic_DNA"/>
</dbReference>
<dbReference type="AlphaFoldDB" id="A0A0V8J5G1"/>
<dbReference type="RefSeq" id="WP_061974138.1">
    <property type="nucleotide sequence ID" value="NZ_FMAV01000003.1"/>
</dbReference>
<feature type="transmembrane region" description="Helical" evidence="1">
    <location>
        <begin position="12"/>
        <end position="30"/>
    </location>
</feature>
<accession>A0A0V8J5G1</accession>